<evidence type="ECO:0000256" key="1">
    <source>
        <dbReference type="SAM" id="MobiDB-lite"/>
    </source>
</evidence>
<dbReference type="AlphaFoldDB" id="A0A835QGG1"/>
<gene>
    <name evidence="2" type="ORF">HPP92_017631</name>
</gene>
<feature type="region of interest" description="Disordered" evidence="1">
    <location>
        <begin position="36"/>
        <end position="60"/>
    </location>
</feature>
<organism evidence="2 3">
    <name type="scientific">Vanilla planifolia</name>
    <name type="common">Vanilla</name>
    <dbReference type="NCBI Taxonomy" id="51239"/>
    <lineage>
        <taxon>Eukaryota</taxon>
        <taxon>Viridiplantae</taxon>
        <taxon>Streptophyta</taxon>
        <taxon>Embryophyta</taxon>
        <taxon>Tracheophyta</taxon>
        <taxon>Spermatophyta</taxon>
        <taxon>Magnoliopsida</taxon>
        <taxon>Liliopsida</taxon>
        <taxon>Asparagales</taxon>
        <taxon>Orchidaceae</taxon>
        <taxon>Vanilloideae</taxon>
        <taxon>Vanilleae</taxon>
        <taxon>Vanilla</taxon>
    </lineage>
</organism>
<sequence>MKPIASSPIPSIKFLQHSLETMELDVVVVSHPKKSNAITKKDQEKGMRSQSFTTPGNIHGQSRVLPIRRKTSRLRTKTLKEFMPNGKKFRGKEQALWRTGSSTMAIGKRKAMKQGKT</sequence>
<reference evidence="2 3" key="1">
    <citation type="journal article" date="2020" name="Nat. Food">
        <title>A phased Vanilla planifolia genome enables genetic improvement of flavour and production.</title>
        <authorList>
            <person name="Hasing T."/>
            <person name="Tang H."/>
            <person name="Brym M."/>
            <person name="Khazi F."/>
            <person name="Huang T."/>
            <person name="Chambers A.H."/>
        </authorList>
    </citation>
    <scope>NUCLEOTIDE SEQUENCE [LARGE SCALE GENOMIC DNA]</scope>
    <source>
        <tissue evidence="2">Leaf</tissue>
    </source>
</reference>
<accession>A0A835QGG1</accession>
<name>A0A835QGG1_VANPL</name>
<dbReference type="EMBL" id="JADCNM010000009">
    <property type="protein sequence ID" value="KAG0468303.1"/>
    <property type="molecule type" value="Genomic_DNA"/>
</dbReference>
<feature type="compositionally biased region" description="Polar residues" evidence="1">
    <location>
        <begin position="48"/>
        <end position="60"/>
    </location>
</feature>
<evidence type="ECO:0000313" key="2">
    <source>
        <dbReference type="EMBL" id="KAG0468303.1"/>
    </source>
</evidence>
<protein>
    <submittedName>
        <fullName evidence="2">Uncharacterized protein</fullName>
    </submittedName>
</protein>
<comment type="caution">
    <text evidence="2">The sequence shown here is derived from an EMBL/GenBank/DDBJ whole genome shotgun (WGS) entry which is preliminary data.</text>
</comment>
<proteinExistence type="predicted"/>
<dbReference type="Proteomes" id="UP000639772">
    <property type="component" value="Chromosome 9"/>
</dbReference>
<evidence type="ECO:0000313" key="3">
    <source>
        <dbReference type="Proteomes" id="UP000639772"/>
    </source>
</evidence>